<evidence type="ECO:0000313" key="2">
    <source>
        <dbReference type="Proteomes" id="UP001221898"/>
    </source>
</evidence>
<evidence type="ECO:0000313" key="1">
    <source>
        <dbReference type="EMBL" id="KAJ8401089.1"/>
    </source>
</evidence>
<reference evidence="1" key="1">
    <citation type="journal article" date="2023" name="Science">
        <title>Genome structures resolve the early diversification of teleost fishes.</title>
        <authorList>
            <person name="Parey E."/>
            <person name="Louis A."/>
            <person name="Montfort J."/>
            <person name="Bouchez O."/>
            <person name="Roques C."/>
            <person name="Iampietro C."/>
            <person name="Lluch J."/>
            <person name="Castinel A."/>
            <person name="Donnadieu C."/>
            <person name="Desvignes T."/>
            <person name="Floi Bucao C."/>
            <person name="Jouanno E."/>
            <person name="Wen M."/>
            <person name="Mejri S."/>
            <person name="Dirks R."/>
            <person name="Jansen H."/>
            <person name="Henkel C."/>
            <person name="Chen W.J."/>
            <person name="Zahm M."/>
            <person name="Cabau C."/>
            <person name="Klopp C."/>
            <person name="Thompson A.W."/>
            <person name="Robinson-Rechavi M."/>
            <person name="Braasch I."/>
            <person name="Lecointre G."/>
            <person name="Bobe J."/>
            <person name="Postlethwait J.H."/>
            <person name="Berthelot C."/>
            <person name="Roest Crollius H."/>
            <person name="Guiguen Y."/>
        </authorList>
    </citation>
    <scope>NUCLEOTIDE SEQUENCE</scope>
    <source>
        <strain evidence="1">NC1722</strain>
    </source>
</reference>
<organism evidence="1 2">
    <name type="scientific">Aldrovandia affinis</name>
    <dbReference type="NCBI Taxonomy" id="143900"/>
    <lineage>
        <taxon>Eukaryota</taxon>
        <taxon>Metazoa</taxon>
        <taxon>Chordata</taxon>
        <taxon>Craniata</taxon>
        <taxon>Vertebrata</taxon>
        <taxon>Euteleostomi</taxon>
        <taxon>Actinopterygii</taxon>
        <taxon>Neopterygii</taxon>
        <taxon>Teleostei</taxon>
        <taxon>Notacanthiformes</taxon>
        <taxon>Halosauridae</taxon>
        <taxon>Aldrovandia</taxon>
    </lineage>
</organism>
<keyword evidence="2" id="KW-1185">Reference proteome</keyword>
<comment type="caution">
    <text evidence="1">The sequence shown here is derived from an EMBL/GenBank/DDBJ whole genome shotgun (WGS) entry which is preliminary data.</text>
</comment>
<proteinExistence type="predicted"/>
<dbReference type="Proteomes" id="UP001221898">
    <property type="component" value="Unassembled WGS sequence"/>
</dbReference>
<protein>
    <submittedName>
        <fullName evidence="1">Uncharacterized protein</fullName>
    </submittedName>
</protein>
<sequence>MKMAAVLSSTEKQRQHESFLPLIAATCIDYAKALPTSSTQSDDTAKTRSACEWCCNDLHVFWSWLFRLAFIPGEEPLSPHRQARQSLPDFQRGCDCFAGALTPPRSTAGCRNLT</sequence>
<gene>
    <name evidence="1" type="ORF">AAFF_G00390460</name>
</gene>
<accession>A0AAD7SEP4</accession>
<dbReference type="EMBL" id="JAINUG010000073">
    <property type="protein sequence ID" value="KAJ8401089.1"/>
    <property type="molecule type" value="Genomic_DNA"/>
</dbReference>
<dbReference type="AlphaFoldDB" id="A0AAD7SEP4"/>
<name>A0AAD7SEP4_9TELE</name>